<dbReference type="RefSeq" id="WP_275115562.1">
    <property type="nucleotide sequence ID" value="NZ_CP118942.1"/>
</dbReference>
<accession>A0AAX3P0U1</accession>
<name>A0AAX3P0U1_AERHY</name>
<evidence type="ECO:0000313" key="1">
    <source>
        <dbReference type="EMBL" id="WEE24941.1"/>
    </source>
</evidence>
<organism evidence="1 2">
    <name type="scientific">Aeromonas hydrophila</name>
    <dbReference type="NCBI Taxonomy" id="644"/>
    <lineage>
        <taxon>Bacteria</taxon>
        <taxon>Pseudomonadati</taxon>
        <taxon>Pseudomonadota</taxon>
        <taxon>Gammaproteobacteria</taxon>
        <taxon>Aeromonadales</taxon>
        <taxon>Aeromonadaceae</taxon>
        <taxon>Aeromonas</taxon>
    </lineage>
</organism>
<proteinExistence type="predicted"/>
<protein>
    <submittedName>
        <fullName evidence="1">Uncharacterized protein</fullName>
    </submittedName>
</protein>
<evidence type="ECO:0000313" key="2">
    <source>
        <dbReference type="Proteomes" id="UP001214666"/>
    </source>
</evidence>
<dbReference type="AlphaFoldDB" id="A0AAX3P0U1"/>
<gene>
    <name evidence="1" type="ORF">PY771_14810</name>
</gene>
<dbReference type="Proteomes" id="UP001214666">
    <property type="component" value="Chromosome"/>
</dbReference>
<reference evidence="1" key="1">
    <citation type="submission" date="2023-02" db="EMBL/GenBank/DDBJ databases">
        <title>The sequence of Aeromonas hydrophila K533.</title>
        <authorList>
            <person name="Luo X."/>
        </authorList>
    </citation>
    <scope>NUCLEOTIDE SEQUENCE</scope>
    <source>
        <strain evidence="1">K533</strain>
    </source>
</reference>
<dbReference type="EMBL" id="CP118942">
    <property type="protein sequence ID" value="WEE24941.1"/>
    <property type="molecule type" value="Genomic_DNA"/>
</dbReference>
<sequence length="326" mass="37723">MKAILTIKLTAYHRPISICFVGKKLFLIFNKMFTISPCTEAGVWDFIRSHLHYLPSVKLIGNSLQQIPERDPRILFDQLIAFYVRKGYQLPINSKEFQNGLTQRFIERDGMFFLPEQAAEYDKQKLASGGITQTSLFVKDEASAIDWLRQQLKNKPQGFSDLNPVFMQQLGGWSKNEIVLDLRELLCQNFLCYDGQDEVPDQIHSYLSSNWKELRNLAKNDPALVAKAKDRWYVPDPNKAGDLEKLREKSLLKEFEEYKAAKKKLKVFRIEAVRTGFKTLWEQQEFAALIAVADKLPSNVLEEDPVLLMYYDQAVTLSQVDADDEW</sequence>
<dbReference type="REBASE" id="697620">
    <property type="entry name" value="M.AhyK533ORF14810P"/>
</dbReference>